<dbReference type="InterPro" id="IPR007630">
    <property type="entry name" value="RNA_pol_sigma70_r4"/>
</dbReference>
<proteinExistence type="predicted"/>
<evidence type="ECO:0000313" key="5">
    <source>
        <dbReference type="Proteomes" id="UP000473531"/>
    </source>
</evidence>
<dbReference type="SUPFAM" id="SSF47789">
    <property type="entry name" value="C-terminal domain of RNA polymerase alpha subunit"/>
    <property type="match status" value="1"/>
</dbReference>
<feature type="region of interest" description="Disordered" evidence="1">
    <location>
        <begin position="575"/>
        <end position="596"/>
    </location>
</feature>
<dbReference type="InterPro" id="IPR036388">
    <property type="entry name" value="WH-like_DNA-bd_sf"/>
</dbReference>
<dbReference type="Gene3D" id="1.10.10.10">
    <property type="entry name" value="Winged helix-like DNA-binding domain superfamily/Winged helix DNA-binding domain"/>
    <property type="match status" value="1"/>
</dbReference>
<dbReference type="EMBL" id="WTYU01000002">
    <property type="protein sequence ID" value="MXP15324.1"/>
    <property type="molecule type" value="Genomic_DNA"/>
</dbReference>
<dbReference type="GO" id="GO:0003899">
    <property type="term" value="F:DNA-directed RNA polymerase activity"/>
    <property type="evidence" value="ECO:0007669"/>
    <property type="project" value="InterPro"/>
</dbReference>
<accession>A0A6L7GJ50</accession>
<gene>
    <name evidence="4" type="ORF">GRI44_11250</name>
</gene>
<dbReference type="Gene3D" id="1.10.150.20">
    <property type="entry name" value="5' to 3' exonuclease, C-terminal subdomain"/>
    <property type="match status" value="1"/>
</dbReference>
<dbReference type="GO" id="GO:0003677">
    <property type="term" value="F:DNA binding"/>
    <property type="evidence" value="ECO:0007669"/>
    <property type="project" value="InterPro"/>
</dbReference>
<keyword evidence="5" id="KW-1185">Reference proteome</keyword>
<reference evidence="4 5" key="1">
    <citation type="submission" date="2019-12" db="EMBL/GenBank/DDBJ databases">
        <title>Genomic-based taxomic classification of the family Erythrobacteraceae.</title>
        <authorList>
            <person name="Xu L."/>
        </authorList>
    </citation>
    <scope>NUCLEOTIDE SEQUENCE [LARGE SCALE GENOMIC DNA]</scope>
    <source>
        <strain evidence="4 5">KCTC 52259</strain>
    </source>
</reference>
<dbReference type="GO" id="GO:0003700">
    <property type="term" value="F:DNA-binding transcription factor activity"/>
    <property type="evidence" value="ECO:0007669"/>
    <property type="project" value="InterPro"/>
</dbReference>
<dbReference type="SUPFAM" id="SSF88659">
    <property type="entry name" value="Sigma3 and sigma4 domains of RNA polymerase sigma factors"/>
    <property type="match status" value="1"/>
</dbReference>
<dbReference type="InterPro" id="IPR011260">
    <property type="entry name" value="RNAP_asu_C"/>
</dbReference>
<sequence length="596" mass="66466">MSTALSLPLGPAGFTNLDLLLSVDVDELQLPPRAVNAFHNEGIRFVGQLVQDNPERFLRIPNFGRTSLTKTQEVLSRLDLVFGTDVRGWTIQKANLIREGHLKAVRGIVAVKLGVFERQYPTARDEVEAILAALLDGRNRDIAGKFWGLLGDKPRTLESVGQEYGMTRERVRQITTRAEDAGRAMWLPTAHCERLIKKMERVSPLGLEVAQDLLKQDLGDRTFPVESLLNVANVFDIPSELQLVKEGIATFMDVKGRSPSLHEIAVDFRRATSRSGCVNIDRTCLRLTQDLEKRDEIRQALNGLPETVWLDREHNWASLKAERNRLSNTIRKVLTVTSTVHISELRQAALRSHRLAFVPPQAVLSSFAEKICELPVIECSVHRSAKFSPAPLGEIETAFHDCFQAKGSPLRREEIESYCIDERGINDNSFYMYLSYSPIIGKIAPGIYGLVGAPVPPGMIEELATTRKKTARSEHGWDGQGRLWFATRLNRLGIKMGMFYLPAFVIDLVSGTWPVRLADGTKSGQIEANAQGIAGLRDILALSGADIEDVMLLRFDFGHNTVEVEVGDDELFDQSHELADPQKAGSFAESDFDEDE</sequence>
<dbReference type="GO" id="GO:0006352">
    <property type="term" value="P:DNA-templated transcription initiation"/>
    <property type="evidence" value="ECO:0007669"/>
    <property type="project" value="InterPro"/>
</dbReference>
<evidence type="ECO:0000259" key="2">
    <source>
        <dbReference type="Pfam" id="PF03118"/>
    </source>
</evidence>
<dbReference type="Proteomes" id="UP000473531">
    <property type="component" value="Unassembled WGS sequence"/>
</dbReference>
<dbReference type="Pfam" id="PF03118">
    <property type="entry name" value="RNA_pol_A_CTD"/>
    <property type="match status" value="1"/>
</dbReference>
<name>A0A6L7GJ50_9SPHN</name>
<evidence type="ECO:0000259" key="3">
    <source>
        <dbReference type="Pfam" id="PF04545"/>
    </source>
</evidence>
<organism evidence="4 5">
    <name type="scientific">Allopontixanthobacter confluentis</name>
    <dbReference type="NCBI Taxonomy" id="1849021"/>
    <lineage>
        <taxon>Bacteria</taxon>
        <taxon>Pseudomonadati</taxon>
        <taxon>Pseudomonadota</taxon>
        <taxon>Alphaproteobacteria</taxon>
        <taxon>Sphingomonadales</taxon>
        <taxon>Erythrobacteraceae</taxon>
        <taxon>Allopontixanthobacter</taxon>
    </lineage>
</organism>
<evidence type="ECO:0000313" key="4">
    <source>
        <dbReference type="EMBL" id="MXP15324.1"/>
    </source>
</evidence>
<feature type="domain" description="RNA polymerase sigma-70 region 4" evidence="3">
    <location>
        <begin position="152"/>
        <end position="178"/>
    </location>
</feature>
<dbReference type="InterPro" id="IPR013324">
    <property type="entry name" value="RNA_pol_sigma_r3/r4-like"/>
</dbReference>
<dbReference type="Pfam" id="PF04545">
    <property type="entry name" value="Sigma70_r4"/>
    <property type="match status" value="1"/>
</dbReference>
<evidence type="ECO:0000256" key="1">
    <source>
        <dbReference type="SAM" id="MobiDB-lite"/>
    </source>
</evidence>
<comment type="caution">
    <text evidence="4">The sequence shown here is derived from an EMBL/GenBank/DDBJ whole genome shotgun (WGS) entry which is preliminary data.</text>
</comment>
<feature type="domain" description="RNA polymerase alpha subunit C-terminal" evidence="2">
    <location>
        <begin position="21"/>
        <end position="76"/>
    </location>
</feature>
<protein>
    <submittedName>
        <fullName evidence="4">Uncharacterized protein</fullName>
    </submittedName>
</protein>
<dbReference type="AlphaFoldDB" id="A0A6L7GJ50"/>